<keyword evidence="3" id="KW-1185">Reference proteome</keyword>
<dbReference type="GeneID" id="18237132"/>
<dbReference type="GO" id="GO:0006361">
    <property type="term" value="P:transcription initiation at RNA polymerase I promoter"/>
    <property type="evidence" value="ECO:0000318"/>
    <property type="project" value="GO_Central"/>
</dbReference>
<dbReference type="GO" id="GO:0005634">
    <property type="term" value="C:nucleus"/>
    <property type="evidence" value="ECO:0000318"/>
    <property type="project" value="GO_Central"/>
</dbReference>
<dbReference type="AlphaFoldDB" id="F4NZV8"/>
<comment type="similarity">
    <text evidence="1">Belongs to the RRN3 family.</text>
</comment>
<evidence type="ECO:0000313" key="2">
    <source>
        <dbReference type="EMBL" id="EGF81158.1"/>
    </source>
</evidence>
<evidence type="ECO:0000256" key="1">
    <source>
        <dbReference type="ARBA" id="ARBA00010098"/>
    </source>
</evidence>
<dbReference type="OMA" id="VCSPAIV"/>
<protein>
    <recommendedName>
        <fullName evidence="4">RNA polymerase I-specific transcription initiation factor RRN3</fullName>
    </recommendedName>
</protein>
<evidence type="ECO:0000313" key="3">
    <source>
        <dbReference type="Proteomes" id="UP000007241"/>
    </source>
</evidence>
<dbReference type="HOGENOM" id="CLU_010579_0_0_1"/>
<accession>F4NZV8</accession>
<dbReference type="FunCoup" id="F4NZV8">
    <property type="interactions" value="457"/>
</dbReference>
<evidence type="ECO:0008006" key="4">
    <source>
        <dbReference type="Google" id="ProtNLM"/>
    </source>
</evidence>
<dbReference type="GO" id="GO:0001181">
    <property type="term" value="F:RNA polymerase I general transcription initiation factor activity"/>
    <property type="evidence" value="ECO:0000318"/>
    <property type="project" value="GO_Central"/>
</dbReference>
<dbReference type="GO" id="GO:0001042">
    <property type="term" value="F:RNA polymerase I core binding"/>
    <property type="evidence" value="ECO:0000318"/>
    <property type="project" value="GO_Central"/>
</dbReference>
<dbReference type="Pfam" id="PF05327">
    <property type="entry name" value="RRN3"/>
    <property type="match status" value="1"/>
</dbReference>
<dbReference type="PANTHER" id="PTHR12790">
    <property type="entry name" value="TRANSCRIPTION INITIATION FACTOR IA RRN3"/>
    <property type="match status" value="1"/>
</dbReference>
<name>F4NZV8_BATDJ</name>
<sequence>YYKLLNLVAKRSTDSDALTPAQLCLYLKSFTLNVSKLSSTFQPLIMAILSIQWLGNDNTFSHIYCQFLENLVSAHAVYVSPVAKTLVQSLKLYPQLLPSQLFDRIHTALERILHLVPTGPSFLLSILTVNFPHKTQDIEIQIFYVKSLLRITEYAPILRNQIISVIVEGVVQVDVAIQIEIEELNEEELEAIQETVFSMDDLDVNSSAASFSQGSENNLLKKDENYVDPAGYESDESNASDGVGIIVADIKSMVEKLDAMLSLLFQYVTDIHIKSMKDTFSESKDITNLFYAFLDIFDRVMIPTHRLRCTQFLLFYMSSFNKTFPNDFMGLLVSRLFQVESPLVIRISSAAYLGSYLSRAKYVDISSVRTCLGLLNQFTQSYLDNNESSMGPRINVERFGVLYSAVQAILYVFCFRWKELMLTGSEDKVSIHHGQLPPELKDFQRVLMSRFAPLRVCSETIVQEFAKIMHALDIMYCYPLIGFTSSVSSLQTNRLDSFFPFDPITLPKSRGYITPLYQDWVGSNEMESDEEDD</sequence>
<feature type="non-terminal residue" evidence="2">
    <location>
        <position position="1"/>
    </location>
</feature>
<organism evidence="2 3">
    <name type="scientific">Batrachochytrium dendrobatidis (strain JAM81 / FGSC 10211)</name>
    <name type="common">Frog chytrid fungus</name>
    <dbReference type="NCBI Taxonomy" id="684364"/>
    <lineage>
        <taxon>Eukaryota</taxon>
        <taxon>Fungi</taxon>
        <taxon>Fungi incertae sedis</taxon>
        <taxon>Chytridiomycota</taxon>
        <taxon>Chytridiomycota incertae sedis</taxon>
        <taxon>Chytridiomycetes</taxon>
        <taxon>Rhizophydiales</taxon>
        <taxon>Rhizophydiales incertae sedis</taxon>
        <taxon>Batrachochytrium</taxon>
    </lineage>
</organism>
<proteinExistence type="inferred from homology"/>
<dbReference type="EMBL" id="GL882882">
    <property type="protein sequence ID" value="EGF81158.1"/>
    <property type="molecule type" value="Genomic_DNA"/>
</dbReference>
<feature type="non-terminal residue" evidence="2">
    <location>
        <position position="533"/>
    </location>
</feature>
<gene>
    <name evidence="2" type="ORF">BATDEDRAFT_1623</name>
</gene>
<dbReference type="Proteomes" id="UP000007241">
    <property type="component" value="Unassembled WGS sequence"/>
</dbReference>
<reference evidence="2 3" key="1">
    <citation type="submission" date="2009-12" db="EMBL/GenBank/DDBJ databases">
        <title>The draft genome of Batrachochytrium dendrobatidis.</title>
        <authorList>
            <consortium name="US DOE Joint Genome Institute (JGI-PGF)"/>
            <person name="Kuo A."/>
            <person name="Salamov A."/>
            <person name="Schmutz J."/>
            <person name="Lucas S."/>
            <person name="Pitluck S."/>
            <person name="Rosenblum E."/>
            <person name="Stajich J."/>
            <person name="Eisen M."/>
            <person name="Grigoriev I.V."/>
        </authorList>
    </citation>
    <scope>NUCLEOTIDE SEQUENCE [LARGE SCALE GENOMIC DNA]</scope>
    <source>
        <strain evidence="3">JAM81 / FGSC 10211</strain>
    </source>
</reference>
<dbReference type="OrthoDB" id="26970at2759"/>
<dbReference type="RefSeq" id="XP_006677699.1">
    <property type="nucleotide sequence ID" value="XM_006677636.1"/>
</dbReference>
<dbReference type="STRING" id="684364.F4NZV8"/>
<dbReference type="InterPro" id="IPR007991">
    <property type="entry name" value="RNA_pol_I_trans_ini_fac_RRN3"/>
</dbReference>
<dbReference type="PANTHER" id="PTHR12790:SF0">
    <property type="entry name" value="RNA POLYMERASE I-SPECIFIC TRANSCRIPTION INITIATION FACTOR RRN3-RELATED"/>
    <property type="match status" value="1"/>
</dbReference>
<dbReference type="InParanoid" id="F4NZV8"/>